<keyword evidence="3" id="KW-1185">Reference proteome</keyword>
<dbReference type="Proteomes" id="UP001046870">
    <property type="component" value="Chromosome 24"/>
</dbReference>
<proteinExistence type="predicted"/>
<feature type="compositionally biased region" description="Basic and acidic residues" evidence="1">
    <location>
        <begin position="58"/>
        <end position="70"/>
    </location>
</feature>
<gene>
    <name evidence="2" type="ORF">MATL_G00255480</name>
</gene>
<organism evidence="2 3">
    <name type="scientific">Megalops atlanticus</name>
    <name type="common">Tarpon</name>
    <name type="synonym">Clupea gigantea</name>
    <dbReference type="NCBI Taxonomy" id="7932"/>
    <lineage>
        <taxon>Eukaryota</taxon>
        <taxon>Metazoa</taxon>
        <taxon>Chordata</taxon>
        <taxon>Craniata</taxon>
        <taxon>Vertebrata</taxon>
        <taxon>Euteleostomi</taxon>
        <taxon>Actinopterygii</taxon>
        <taxon>Neopterygii</taxon>
        <taxon>Teleostei</taxon>
        <taxon>Elopiformes</taxon>
        <taxon>Megalopidae</taxon>
        <taxon>Megalops</taxon>
    </lineage>
</organism>
<name>A0A9D3PD49_MEGAT</name>
<comment type="caution">
    <text evidence="2">The sequence shown here is derived from an EMBL/GenBank/DDBJ whole genome shotgun (WGS) entry which is preliminary data.</text>
</comment>
<evidence type="ECO:0000313" key="3">
    <source>
        <dbReference type="Proteomes" id="UP001046870"/>
    </source>
</evidence>
<dbReference type="AlphaFoldDB" id="A0A9D3PD49"/>
<sequence length="115" mass="12363">MNDLGQSKWGRLEGAFHYPCDASTKNSPVGCTCFLSDPSTRWQPTRRVGGASFVPERQTPDRGCDRKESPSGHYVLSLPAAHGDRANPVHPNLAETTRASGRSLEKQSPVGALGS</sequence>
<dbReference type="EMBL" id="JAFDVH010000024">
    <property type="protein sequence ID" value="KAG7455308.1"/>
    <property type="molecule type" value="Genomic_DNA"/>
</dbReference>
<reference evidence="2" key="1">
    <citation type="submission" date="2021-01" db="EMBL/GenBank/DDBJ databases">
        <authorList>
            <person name="Zahm M."/>
            <person name="Roques C."/>
            <person name="Cabau C."/>
            <person name="Klopp C."/>
            <person name="Donnadieu C."/>
            <person name="Jouanno E."/>
            <person name="Lampietro C."/>
            <person name="Louis A."/>
            <person name="Herpin A."/>
            <person name="Echchiki A."/>
            <person name="Berthelot C."/>
            <person name="Parey E."/>
            <person name="Roest-Crollius H."/>
            <person name="Braasch I."/>
            <person name="Postlethwait J."/>
            <person name="Bobe J."/>
            <person name="Montfort J."/>
            <person name="Bouchez O."/>
            <person name="Begum T."/>
            <person name="Mejri S."/>
            <person name="Adams A."/>
            <person name="Chen W.-J."/>
            <person name="Guiguen Y."/>
        </authorList>
    </citation>
    <scope>NUCLEOTIDE SEQUENCE</scope>
    <source>
        <strain evidence="2">YG-15Mar2019-1</strain>
        <tissue evidence="2">Brain</tissue>
    </source>
</reference>
<feature type="region of interest" description="Disordered" evidence="1">
    <location>
        <begin position="45"/>
        <end position="115"/>
    </location>
</feature>
<protein>
    <submittedName>
        <fullName evidence="2">Uncharacterized protein</fullName>
    </submittedName>
</protein>
<accession>A0A9D3PD49</accession>
<evidence type="ECO:0000256" key="1">
    <source>
        <dbReference type="SAM" id="MobiDB-lite"/>
    </source>
</evidence>
<evidence type="ECO:0000313" key="2">
    <source>
        <dbReference type="EMBL" id="KAG7455308.1"/>
    </source>
</evidence>